<evidence type="ECO:0000313" key="4">
    <source>
        <dbReference type="Proteomes" id="UP001431572"/>
    </source>
</evidence>
<accession>A0A8T7M703</accession>
<dbReference type="Proteomes" id="UP001431572">
    <property type="component" value="Chromosome 2"/>
</dbReference>
<dbReference type="RefSeq" id="WP_341471703.1">
    <property type="nucleotide sequence ID" value="NZ_CP128400.1"/>
</dbReference>
<evidence type="ECO:0000313" key="2">
    <source>
        <dbReference type="EMBL" id="WJW69831.1"/>
    </source>
</evidence>
<dbReference type="AlphaFoldDB" id="A0A8T7M703"/>
<protein>
    <submittedName>
        <fullName evidence="1">Uncharacterized protein</fullName>
    </submittedName>
</protein>
<reference evidence="1 3" key="1">
    <citation type="submission" date="2020-06" db="EMBL/GenBank/DDBJ databases">
        <title>Anoxygenic phototrophic Chloroflexota member uses a Type I reaction center.</title>
        <authorList>
            <person name="Tsuji J.M."/>
            <person name="Shaw N.A."/>
            <person name="Nagashima S."/>
            <person name="Venkiteswaran J."/>
            <person name="Schiff S.L."/>
            <person name="Hanada S."/>
            <person name="Tank M."/>
            <person name="Neufeld J.D."/>
        </authorList>
    </citation>
    <scope>NUCLEOTIDE SEQUENCE [LARGE SCALE GENOMIC DNA]</scope>
    <source>
        <strain evidence="1">L227-S17</strain>
    </source>
</reference>
<dbReference type="EMBL" id="JACATZ010000003">
    <property type="protein sequence ID" value="NWJ47927.1"/>
    <property type="molecule type" value="Genomic_DNA"/>
</dbReference>
<evidence type="ECO:0000313" key="3">
    <source>
        <dbReference type="Proteomes" id="UP000521676"/>
    </source>
</evidence>
<sequence length="77" mass="8262">MSYIYFQNFDGQDHHSLTLGVTGEGLKGVFCFPAPLTIQAATKCCYSISDAAQSYAAPLCSIVTMLKGYCKGISKKA</sequence>
<dbReference type="Proteomes" id="UP000521676">
    <property type="component" value="Unassembled WGS sequence"/>
</dbReference>
<dbReference type="EMBL" id="CP128400">
    <property type="protein sequence ID" value="WJW69831.1"/>
    <property type="molecule type" value="Genomic_DNA"/>
</dbReference>
<gene>
    <name evidence="1" type="ORF">HXX08_18900</name>
    <name evidence="2" type="ORF">OZ401_003461</name>
</gene>
<reference evidence="2" key="2">
    <citation type="journal article" date="2024" name="Nature">
        <title>Anoxygenic phototroph of the Chloroflexota uses a type I reaction centre.</title>
        <authorList>
            <person name="Tsuji J.M."/>
            <person name="Shaw N.A."/>
            <person name="Nagashima S."/>
            <person name="Venkiteswaran J.J."/>
            <person name="Schiff S.L."/>
            <person name="Watanabe T."/>
            <person name="Fukui M."/>
            <person name="Hanada S."/>
            <person name="Tank M."/>
            <person name="Neufeld J.D."/>
        </authorList>
    </citation>
    <scope>NUCLEOTIDE SEQUENCE</scope>
    <source>
        <strain evidence="2">L227-S17</strain>
    </source>
</reference>
<name>A0A8T7M703_9CHLR</name>
<proteinExistence type="predicted"/>
<keyword evidence="4" id="KW-1185">Reference proteome</keyword>
<evidence type="ECO:0000313" key="1">
    <source>
        <dbReference type="EMBL" id="NWJ47927.1"/>
    </source>
</evidence>
<organism evidence="1 3">
    <name type="scientific">Candidatus Chlorohelix allophototropha</name>
    <dbReference type="NCBI Taxonomy" id="3003348"/>
    <lineage>
        <taxon>Bacteria</taxon>
        <taxon>Bacillati</taxon>
        <taxon>Chloroflexota</taxon>
        <taxon>Chloroflexia</taxon>
        <taxon>Candidatus Chloroheliales</taxon>
        <taxon>Candidatus Chloroheliaceae</taxon>
        <taxon>Candidatus Chlorohelix</taxon>
    </lineage>
</organism>